<keyword evidence="25" id="KW-1185">Reference proteome</keyword>
<dbReference type="InterPro" id="IPR001692">
    <property type="entry name" value="Histidinol_DH_CS"/>
</dbReference>
<evidence type="ECO:0000256" key="6">
    <source>
        <dbReference type="ARBA" id="ARBA00005204"/>
    </source>
</evidence>
<dbReference type="PRINTS" id="PR00083">
    <property type="entry name" value="HOLDHDRGNASE"/>
</dbReference>
<organism evidence="24 25">
    <name type="scientific">Serendipita indica (strain DSM 11827)</name>
    <name type="common">Root endophyte fungus</name>
    <name type="synonym">Piriformospora indica</name>
    <dbReference type="NCBI Taxonomy" id="1109443"/>
    <lineage>
        <taxon>Eukaryota</taxon>
        <taxon>Fungi</taxon>
        <taxon>Dikarya</taxon>
        <taxon>Basidiomycota</taxon>
        <taxon>Agaricomycotina</taxon>
        <taxon>Agaricomycetes</taxon>
        <taxon>Sebacinales</taxon>
        <taxon>Serendipitaceae</taxon>
        <taxon>Serendipita</taxon>
    </lineage>
</organism>
<dbReference type="PROSITE" id="PS00611">
    <property type="entry name" value="HISOL_DEHYDROGENASE"/>
    <property type="match status" value="1"/>
</dbReference>
<evidence type="ECO:0000256" key="15">
    <source>
        <dbReference type="ARBA" id="ARBA00022801"/>
    </source>
</evidence>
<protein>
    <recommendedName>
        <fullName evidence="11">Histidine biosynthesis trifunctional protein</fullName>
        <ecNumber evidence="10">1.1.1.23</ecNumber>
        <ecNumber evidence="9">3.5.4.19</ecNumber>
        <ecNumber evidence="8">3.6.1.31</ecNumber>
    </recommendedName>
</protein>
<dbReference type="GO" id="GO:0004636">
    <property type="term" value="F:phosphoribosyl-ATP diphosphatase activity"/>
    <property type="evidence" value="ECO:0007669"/>
    <property type="project" value="UniProtKB-EC"/>
</dbReference>
<sequence length="932" mass="99096">MPTPPFLPLLSQNTLHDLERPLAHLGPAFVSHQDLDIFSNAHTAFDSINDTTIALRCREFYVVANNVAGISLEQIQALLDSGARKLVLPASPVLLSKCSAAGIDKSRLIAHLDLVNAAVALSVTDTLRNAVSGVYVRTNTIDYTLVETIRGLFPSRTHDLYLSPISSFEVPLSMEAASSEGEIGRAIRTLVHSHRTTLVVPSTALPTPQVIASLFVSALTTDRPDGLYPTVVSSYHGNHSLGLVYSSASSIAAALASSRGVYWSRSRNALWQKGDTSGATQELVHIRQDCDGDALEFVVDQVEPGFCHLDTPSCFTSPSSPLATSIHGGLSGLERTLISRLSSAPEGSYTRRLMADEDLLQKKIKEEADELCAATTKDDIAFEAADLLYFAMVMCLKNGVRLADVERALDKKATKITRRKGDAKPGYTASTKVNGVVNGTSAVLNGIASKTNGVEAPSTLNGYQNGEAEKIKMTTYTLSALSPPEQAALLRRPVLKSGDMIAKVQPIVERVRKEGDEALKALTKQFDKAELDEVVIRPPFFAPESGNGQYHCLDGTTRIPLSQQVKEAMDVAYQNIKKFHTAQLSASLTVETSPGVICTRVAKPINKVGLYIPGGTAVLPSTALMLGVPAQVAGCKEVVFATPPQRSSLTTSGNATVSPEVLYAAHLVGASAILKCGGAQAVGALAYGTQTVPKVDKIFGPGNQWVTAAKMLVQNDDAALVGIDMPAGPSEVLVIADSTSDPAFVAADLLSQAEHGVDSQVVLVGVTLSSTSLQAIEAEVDRQARLLPRVDIVRQSIAKSITVIVESLDEALAFSNRYAPEHLIVNVPGIEGTKVHEVMAKVENAGSVFFGPYTPESCGDYASGTNHTLPTNGYARQYSGVNTASFQKHITSQEISPDGLKVLGPVVVTLAECEGLEAHANAVRVRLQALHA</sequence>
<reference evidence="24 25" key="1">
    <citation type="journal article" date="2011" name="PLoS Pathog.">
        <title>Endophytic Life Strategies Decoded by Genome and Transcriptome Analyses of the Mutualistic Root Symbiont Piriformospora indica.</title>
        <authorList>
            <person name="Zuccaro A."/>
            <person name="Lahrmann U."/>
            <person name="Guldener U."/>
            <person name="Langen G."/>
            <person name="Pfiffi S."/>
            <person name="Biedenkopf D."/>
            <person name="Wong P."/>
            <person name="Samans B."/>
            <person name="Grimm C."/>
            <person name="Basiewicz M."/>
            <person name="Murat C."/>
            <person name="Martin F."/>
            <person name="Kogel K.H."/>
        </authorList>
    </citation>
    <scope>NUCLEOTIDE SEQUENCE [LARGE SCALE GENOMIC DNA]</scope>
    <source>
        <strain evidence="24 25">DSM 11827</strain>
    </source>
</reference>
<evidence type="ECO:0000256" key="16">
    <source>
        <dbReference type="ARBA" id="ARBA00022833"/>
    </source>
</evidence>
<dbReference type="EC" id="3.6.1.31" evidence="8"/>
<evidence type="ECO:0000256" key="17">
    <source>
        <dbReference type="ARBA" id="ARBA00022840"/>
    </source>
</evidence>
<keyword evidence="12" id="KW-0028">Amino-acid biosynthesis</keyword>
<dbReference type="GO" id="GO:0005524">
    <property type="term" value="F:ATP binding"/>
    <property type="evidence" value="ECO:0007669"/>
    <property type="project" value="UniProtKB-KW"/>
</dbReference>
<dbReference type="GO" id="GO:0000105">
    <property type="term" value="P:L-histidine biosynthetic process"/>
    <property type="evidence" value="ECO:0007669"/>
    <property type="project" value="UniProtKB-UniPathway"/>
</dbReference>
<dbReference type="eggNOG" id="KOG2697">
    <property type="taxonomic scope" value="Eukaryota"/>
</dbReference>
<proteinExistence type="inferred from homology"/>
<evidence type="ECO:0000256" key="9">
    <source>
        <dbReference type="ARBA" id="ARBA00012721"/>
    </source>
</evidence>
<evidence type="ECO:0000256" key="14">
    <source>
        <dbReference type="ARBA" id="ARBA00022741"/>
    </source>
</evidence>
<dbReference type="Gene3D" id="3.10.20.810">
    <property type="entry name" value="Phosphoribosyl-AMP cyclohydrolase"/>
    <property type="match status" value="1"/>
</dbReference>
<dbReference type="GO" id="GO:0046872">
    <property type="term" value="F:metal ion binding"/>
    <property type="evidence" value="ECO:0007669"/>
    <property type="project" value="UniProtKB-KW"/>
</dbReference>
<dbReference type="HAMAP" id="MF_01024">
    <property type="entry name" value="HisD"/>
    <property type="match status" value="1"/>
</dbReference>
<dbReference type="UniPathway" id="UPA00031">
    <property type="reaction ID" value="UER00007"/>
</dbReference>
<keyword evidence="13" id="KW-0479">Metal-binding</keyword>
<evidence type="ECO:0000256" key="21">
    <source>
        <dbReference type="ARBA" id="ARBA00023268"/>
    </source>
</evidence>
<dbReference type="NCBIfam" id="TIGR03188">
    <property type="entry name" value="histidine_hisI"/>
    <property type="match status" value="1"/>
</dbReference>
<dbReference type="CDD" id="cd11546">
    <property type="entry name" value="NTP-PPase_His4"/>
    <property type="match status" value="1"/>
</dbReference>
<dbReference type="Pfam" id="PF00815">
    <property type="entry name" value="Histidinol_dh"/>
    <property type="match status" value="1"/>
</dbReference>
<dbReference type="PIRSF" id="PIRSF001257">
    <property type="entry name" value="His_trifunctional"/>
    <property type="match status" value="1"/>
</dbReference>
<evidence type="ECO:0000256" key="4">
    <source>
        <dbReference type="ARBA" id="ARBA00004940"/>
    </source>
</evidence>
<dbReference type="GO" id="GO:0005829">
    <property type="term" value="C:cytosol"/>
    <property type="evidence" value="ECO:0007669"/>
    <property type="project" value="TreeGrafter"/>
</dbReference>
<comment type="cofactor">
    <cofactor evidence="3">
        <name>Zn(2+)</name>
        <dbReference type="ChEBI" id="CHEBI:29105"/>
    </cofactor>
</comment>
<dbReference type="InterPro" id="IPR038019">
    <property type="entry name" value="PRib_AMP_CycHydrolase_sf"/>
</dbReference>
<dbReference type="Gene3D" id="3.40.50.1980">
    <property type="entry name" value="Nitrogenase molybdenum iron protein domain"/>
    <property type="match status" value="2"/>
</dbReference>
<dbReference type="SUPFAM" id="SSF101386">
    <property type="entry name" value="all-alpha NTP pyrophosphatases"/>
    <property type="match status" value="1"/>
</dbReference>
<name>G4TVC0_SERID</name>
<dbReference type="FunFam" id="3.40.50.1980:FF:000050">
    <property type="entry name" value="Histidine biosynthesis trifunctional protein"/>
    <property type="match status" value="1"/>
</dbReference>
<dbReference type="InterPro" id="IPR012131">
    <property type="entry name" value="Hstdl_DH"/>
</dbReference>
<dbReference type="STRING" id="1109443.G4TVC0"/>
<comment type="caution">
    <text evidence="24">The sequence shown here is derived from an EMBL/GenBank/DDBJ whole genome shotgun (WGS) entry which is preliminary data.</text>
</comment>
<comment type="catalytic activity">
    <reaction evidence="22">
        <text>L-histidinol + 2 NAD(+) + H2O = L-histidine + 2 NADH + 3 H(+)</text>
        <dbReference type="Rhea" id="RHEA:20641"/>
        <dbReference type="ChEBI" id="CHEBI:15377"/>
        <dbReference type="ChEBI" id="CHEBI:15378"/>
        <dbReference type="ChEBI" id="CHEBI:57540"/>
        <dbReference type="ChEBI" id="CHEBI:57595"/>
        <dbReference type="ChEBI" id="CHEBI:57699"/>
        <dbReference type="ChEBI" id="CHEBI:57945"/>
        <dbReference type="EC" id="1.1.1.23"/>
    </reaction>
</comment>
<keyword evidence="20" id="KW-0368">Histidine biosynthesis</keyword>
<dbReference type="HOGENOM" id="CLU_006732_0_2_1"/>
<dbReference type="SUPFAM" id="SSF141734">
    <property type="entry name" value="HisI-like"/>
    <property type="match status" value="1"/>
</dbReference>
<evidence type="ECO:0000256" key="19">
    <source>
        <dbReference type="ARBA" id="ARBA00023027"/>
    </source>
</evidence>
<dbReference type="NCBIfam" id="TIGR00069">
    <property type="entry name" value="hisD"/>
    <property type="match status" value="1"/>
</dbReference>
<dbReference type="EC" id="3.5.4.19" evidence="9"/>
<evidence type="ECO:0000256" key="8">
    <source>
        <dbReference type="ARBA" id="ARBA00012414"/>
    </source>
</evidence>
<dbReference type="InterPro" id="IPR016161">
    <property type="entry name" value="Ald_DH/histidinol_DH"/>
</dbReference>
<evidence type="ECO:0000256" key="11">
    <source>
        <dbReference type="ARBA" id="ARBA00017884"/>
    </source>
</evidence>
<dbReference type="eggNOG" id="KOG4311">
    <property type="taxonomic scope" value="Eukaryota"/>
</dbReference>
<evidence type="ECO:0000256" key="10">
    <source>
        <dbReference type="ARBA" id="ARBA00012965"/>
    </source>
</evidence>
<dbReference type="AlphaFoldDB" id="G4TVC0"/>
<dbReference type="GO" id="GO:0004399">
    <property type="term" value="F:histidinol dehydrogenase activity"/>
    <property type="evidence" value="ECO:0007669"/>
    <property type="project" value="UniProtKB-EC"/>
</dbReference>
<evidence type="ECO:0000256" key="1">
    <source>
        <dbReference type="ARBA" id="ARBA00000024"/>
    </source>
</evidence>
<keyword evidence="18" id="KW-0560">Oxidoreductase</keyword>
<dbReference type="InParanoid" id="G4TVC0"/>
<accession>G4TVC0</accession>
<evidence type="ECO:0000256" key="18">
    <source>
        <dbReference type="ARBA" id="ARBA00023002"/>
    </source>
</evidence>
<evidence type="ECO:0000256" key="7">
    <source>
        <dbReference type="ARBA" id="ARBA00008260"/>
    </source>
</evidence>
<dbReference type="GO" id="GO:0051287">
    <property type="term" value="F:NAD binding"/>
    <property type="evidence" value="ECO:0007669"/>
    <property type="project" value="InterPro"/>
</dbReference>
<comment type="catalytic activity">
    <reaction evidence="2">
        <text>1-(5-phospho-beta-D-ribosyl)-ATP + H2O = 1-(5-phospho-beta-D-ribosyl)-5'-AMP + diphosphate + H(+)</text>
        <dbReference type="Rhea" id="RHEA:22828"/>
        <dbReference type="ChEBI" id="CHEBI:15377"/>
        <dbReference type="ChEBI" id="CHEBI:15378"/>
        <dbReference type="ChEBI" id="CHEBI:33019"/>
        <dbReference type="ChEBI" id="CHEBI:59457"/>
        <dbReference type="ChEBI" id="CHEBI:73183"/>
        <dbReference type="EC" id="3.6.1.31"/>
    </reaction>
</comment>
<comment type="pathway">
    <text evidence="6">Amino-acid biosynthesis; L-histidine biosynthesis; L-histidine from 5-phospho-alpha-D-ribose 1-diphosphate: step 2/9.</text>
</comment>
<dbReference type="CDD" id="cd06572">
    <property type="entry name" value="Histidinol_dh"/>
    <property type="match status" value="1"/>
</dbReference>
<dbReference type="InterPro" id="IPR002496">
    <property type="entry name" value="PRib_AMP_CycHydrolase_dom"/>
</dbReference>
<dbReference type="OMA" id="SVFIGAW"/>
<evidence type="ECO:0000313" key="24">
    <source>
        <dbReference type="EMBL" id="CCA75263.1"/>
    </source>
</evidence>
<dbReference type="Gene3D" id="1.10.287.1080">
    <property type="entry name" value="MazG-like"/>
    <property type="match status" value="1"/>
</dbReference>
<dbReference type="OrthoDB" id="1703565at2759"/>
<dbReference type="Gene3D" id="1.20.5.1300">
    <property type="match status" value="1"/>
</dbReference>
<dbReference type="Proteomes" id="UP000007148">
    <property type="component" value="Unassembled WGS sequence"/>
</dbReference>
<dbReference type="Pfam" id="PF01503">
    <property type="entry name" value="PRA-PH"/>
    <property type="match status" value="1"/>
</dbReference>
<feature type="domain" description="Phosphoribosyl-AMP cyclohydrolase" evidence="23">
    <location>
        <begin position="243"/>
        <end position="315"/>
    </location>
</feature>
<evidence type="ECO:0000256" key="13">
    <source>
        <dbReference type="ARBA" id="ARBA00022723"/>
    </source>
</evidence>
<comment type="similarity">
    <text evidence="7">In the C-terminal section; belongs to the histidinol dehydrogenase family.</text>
</comment>
<dbReference type="InterPro" id="IPR008179">
    <property type="entry name" value="HisE"/>
</dbReference>
<dbReference type="PANTHER" id="PTHR21256:SF2">
    <property type="entry name" value="HISTIDINE BIOSYNTHESIS TRIFUNCTIONAL PROTEIN"/>
    <property type="match status" value="1"/>
</dbReference>
<dbReference type="InterPro" id="IPR016298">
    <property type="entry name" value="Histidine_synth_trifunct"/>
</dbReference>
<keyword evidence="17" id="KW-0067">ATP-binding</keyword>
<keyword evidence="19" id="KW-0520">NAD</keyword>
<evidence type="ECO:0000259" key="23">
    <source>
        <dbReference type="Pfam" id="PF01502"/>
    </source>
</evidence>
<evidence type="ECO:0000256" key="20">
    <source>
        <dbReference type="ARBA" id="ARBA00023102"/>
    </source>
</evidence>
<dbReference type="FunFam" id="3.40.50.1980:FF:000001">
    <property type="entry name" value="Histidinol dehydrogenase"/>
    <property type="match status" value="1"/>
</dbReference>
<dbReference type="PANTHER" id="PTHR21256">
    <property type="entry name" value="HISTIDINOL DEHYDROGENASE HDH"/>
    <property type="match status" value="1"/>
</dbReference>
<evidence type="ECO:0000256" key="22">
    <source>
        <dbReference type="ARBA" id="ARBA00049489"/>
    </source>
</evidence>
<dbReference type="EC" id="1.1.1.23" evidence="10"/>
<keyword evidence="16" id="KW-0862">Zinc</keyword>
<comment type="pathway">
    <text evidence="5">Amino-acid biosynthesis; L-histidine biosynthesis; L-histidine from 5-phospho-alpha-D-ribose 1-diphosphate: step 3/9.</text>
</comment>
<dbReference type="Pfam" id="PF01502">
    <property type="entry name" value="PRA-CH"/>
    <property type="match status" value="1"/>
</dbReference>
<evidence type="ECO:0000256" key="2">
    <source>
        <dbReference type="ARBA" id="ARBA00001460"/>
    </source>
</evidence>
<dbReference type="InterPro" id="IPR021130">
    <property type="entry name" value="PRib-ATP_PPHydrolase-like"/>
</dbReference>
<dbReference type="SUPFAM" id="SSF53720">
    <property type="entry name" value="ALDH-like"/>
    <property type="match status" value="1"/>
</dbReference>
<dbReference type="FunFam" id="1.10.287.1080:FF:000002">
    <property type="entry name" value="Histidine biosynthesis bifunctional protein HisIE"/>
    <property type="match status" value="1"/>
</dbReference>
<evidence type="ECO:0000256" key="3">
    <source>
        <dbReference type="ARBA" id="ARBA00001947"/>
    </source>
</evidence>
<dbReference type="EMBL" id="CAFZ01000421">
    <property type="protein sequence ID" value="CCA75263.1"/>
    <property type="molecule type" value="Genomic_DNA"/>
</dbReference>
<comment type="catalytic activity">
    <reaction evidence="1">
        <text>1-(5-phospho-beta-D-ribosyl)-5'-AMP + H2O = 1-(5-phospho-beta-D-ribosyl)-5-[(5-phospho-beta-D-ribosylamino)methylideneamino]imidazole-4-carboxamide</text>
        <dbReference type="Rhea" id="RHEA:20049"/>
        <dbReference type="ChEBI" id="CHEBI:15377"/>
        <dbReference type="ChEBI" id="CHEBI:58435"/>
        <dbReference type="ChEBI" id="CHEBI:59457"/>
        <dbReference type="EC" id="3.5.4.19"/>
    </reaction>
</comment>
<comment type="pathway">
    <text evidence="4">Amino-acid biosynthesis; L-histidine biosynthesis; L-histidine from 5-phospho-alpha-D-ribose 1-diphosphate: step 9/9.</text>
</comment>
<keyword evidence="14" id="KW-0547">Nucleotide-binding</keyword>
<evidence type="ECO:0000256" key="12">
    <source>
        <dbReference type="ARBA" id="ARBA00022605"/>
    </source>
</evidence>
<gene>
    <name evidence="24" type="ORF">PIIN_09247</name>
</gene>
<evidence type="ECO:0000256" key="5">
    <source>
        <dbReference type="ARBA" id="ARBA00005169"/>
    </source>
</evidence>
<dbReference type="GO" id="GO:0004635">
    <property type="term" value="F:phosphoribosyl-AMP cyclohydrolase activity"/>
    <property type="evidence" value="ECO:0007669"/>
    <property type="project" value="UniProtKB-EC"/>
</dbReference>
<evidence type="ECO:0000313" key="25">
    <source>
        <dbReference type="Proteomes" id="UP000007148"/>
    </source>
</evidence>
<keyword evidence="15" id="KW-0378">Hydrolase</keyword>
<dbReference type="FunFam" id="1.20.5.1300:FF:000002">
    <property type="entry name" value="Histidinol dehydrogenase, chloroplastic"/>
    <property type="match status" value="1"/>
</dbReference>
<keyword evidence="21" id="KW-0511">Multifunctional enzyme</keyword>